<keyword evidence="1" id="KW-0812">Transmembrane</keyword>
<reference evidence="2" key="2">
    <citation type="submission" date="2020-11" db="EMBL/GenBank/DDBJ databases">
        <authorList>
            <person name="McCartney M.A."/>
            <person name="Auch B."/>
            <person name="Kono T."/>
            <person name="Mallez S."/>
            <person name="Becker A."/>
            <person name="Gohl D.M."/>
            <person name="Silverstein K.A.T."/>
            <person name="Koren S."/>
            <person name="Bechman K.B."/>
            <person name="Herman A."/>
            <person name="Abrahante J.E."/>
            <person name="Garbe J."/>
        </authorList>
    </citation>
    <scope>NUCLEOTIDE SEQUENCE</scope>
    <source>
        <strain evidence="2">Duluth1</strain>
        <tissue evidence="2">Whole animal</tissue>
    </source>
</reference>
<dbReference type="EMBL" id="JAIWYP010000004">
    <property type="protein sequence ID" value="KAH3839859.1"/>
    <property type="molecule type" value="Genomic_DNA"/>
</dbReference>
<evidence type="ECO:0000313" key="2">
    <source>
        <dbReference type="EMBL" id="KAH3839859.1"/>
    </source>
</evidence>
<proteinExistence type="predicted"/>
<comment type="caution">
    <text evidence="2">The sequence shown here is derived from an EMBL/GenBank/DDBJ whole genome shotgun (WGS) entry which is preliminary data.</text>
</comment>
<sequence>MRIQTRHKQQLQSISCIYIIIYSESSFSLFSFIRLLIIRSNSITNVVEVEEEVAAVDTLIYVKIIVAESVNRILNRRSGCVVFGRSFGCSGGSDLGDGGGSRRTHAWANTDILYIIQWANRQMGIFLTKLKQKSVFNDQKQKKLSSLS</sequence>
<evidence type="ECO:0000256" key="1">
    <source>
        <dbReference type="SAM" id="Phobius"/>
    </source>
</evidence>
<feature type="transmembrane region" description="Helical" evidence="1">
    <location>
        <begin position="16"/>
        <end position="37"/>
    </location>
</feature>
<evidence type="ECO:0000313" key="3">
    <source>
        <dbReference type="Proteomes" id="UP000828390"/>
    </source>
</evidence>
<keyword evidence="1" id="KW-0472">Membrane</keyword>
<accession>A0A9D4KI23</accession>
<protein>
    <submittedName>
        <fullName evidence="2">Uncharacterized protein</fullName>
    </submittedName>
</protein>
<gene>
    <name evidence="2" type="ORF">DPMN_113297</name>
</gene>
<keyword evidence="1" id="KW-1133">Transmembrane helix</keyword>
<reference evidence="2" key="1">
    <citation type="journal article" date="2019" name="bioRxiv">
        <title>The Genome of the Zebra Mussel, Dreissena polymorpha: A Resource for Invasive Species Research.</title>
        <authorList>
            <person name="McCartney M.A."/>
            <person name="Auch B."/>
            <person name="Kono T."/>
            <person name="Mallez S."/>
            <person name="Zhang Y."/>
            <person name="Obille A."/>
            <person name="Becker A."/>
            <person name="Abrahante J.E."/>
            <person name="Garbe J."/>
            <person name="Badalamenti J.P."/>
            <person name="Herman A."/>
            <person name="Mangelson H."/>
            <person name="Liachko I."/>
            <person name="Sullivan S."/>
            <person name="Sone E.D."/>
            <person name="Koren S."/>
            <person name="Silverstein K.A.T."/>
            <person name="Beckman K.B."/>
            <person name="Gohl D.M."/>
        </authorList>
    </citation>
    <scope>NUCLEOTIDE SEQUENCE</scope>
    <source>
        <strain evidence="2">Duluth1</strain>
        <tissue evidence="2">Whole animal</tissue>
    </source>
</reference>
<keyword evidence="3" id="KW-1185">Reference proteome</keyword>
<name>A0A9D4KI23_DREPO</name>
<organism evidence="2 3">
    <name type="scientific">Dreissena polymorpha</name>
    <name type="common">Zebra mussel</name>
    <name type="synonym">Mytilus polymorpha</name>
    <dbReference type="NCBI Taxonomy" id="45954"/>
    <lineage>
        <taxon>Eukaryota</taxon>
        <taxon>Metazoa</taxon>
        <taxon>Spiralia</taxon>
        <taxon>Lophotrochozoa</taxon>
        <taxon>Mollusca</taxon>
        <taxon>Bivalvia</taxon>
        <taxon>Autobranchia</taxon>
        <taxon>Heteroconchia</taxon>
        <taxon>Euheterodonta</taxon>
        <taxon>Imparidentia</taxon>
        <taxon>Neoheterodontei</taxon>
        <taxon>Myida</taxon>
        <taxon>Dreissenoidea</taxon>
        <taxon>Dreissenidae</taxon>
        <taxon>Dreissena</taxon>
    </lineage>
</organism>
<dbReference type="AlphaFoldDB" id="A0A9D4KI23"/>
<dbReference type="Proteomes" id="UP000828390">
    <property type="component" value="Unassembled WGS sequence"/>
</dbReference>